<comment type="caution">
    <text evidence="2">The sequence shown here is derived from an EMBL/GenBank/DDBJ whole genome shotgun (WGS) entry which is preliminary data.</text>
</comment>
<keyword evidence="3" id="KW-1185">Reference proteome</keyword>
<reference evidence="3" key="1">
    <citation type="journal article" date="2019" name="Int. J. Syst. Evol. Microbiol.">
        <title>The Global Catalogue of Microorganisms (GCM) 10K type strain sequencing project: providing services to taxonomists for standard genome sequencing and annotation.</title>
        <authorList>
            <consortium name="The Broad Institute Genomics Platform"/>
            <consortium name="The Broad Institute Genome Sequencing Center for Infectious Disease"/>
            <person name="Wu L."/>
            <person name="Ma J."/>
        </authorList>
    </citation>
    <scope>NUCLEOTIDE SEQUENCE [LARGE SCALE GENOMIC DNA]</scope>
    <source>
        <strain evidence="3">CGMCC 1.13718</strain>
    </source>
</reference>
<sequence length="245" mass="28403">MDFFNDELENLNDFDSVEAFKNLLISLATGGDGFTDYKYLRKKILNISKVNKKLPQWVRTNRDSQQFWGFIKNKFGTYQERRNFLHSEFSEALDYLEFTLDSPVDEYVVFDVDYINEQWQKALNRKYEDPEGAITIARTLIETVLKTILEEQEIPYENKDLSELYKEVAKLLNLAPENHQERIFKQILGGANGIISGLGTLRNKISDSHGIGLARVKPKERHSELAVNIAGSMALFIYKTYKETK</sequence>
<dbReference type="Proteomes" id="UP001595926">
    <property type="component" value="Unassembled WGS sequence"/>
</dbReference>
<name>A0ABV9TAU4_9GAMM</name>
<accession>A0ABV9TAU4</accession>
<evidence type="ECO:0000313" key="3">
    <source>
        <dbReference type="Proteomes" id="UP001595926"/>
    </source>
</evidence>
<evidence type="ECO:0000259" key="1">
    <source>
        <dbReference type="Pfam" id="PF14355"/>
    </source>
</evidence>
<proteinExistence type="predicted"/>
<evidence type="ECO:0000313" key="2">
    <source>
        <dbReference type="EMBL" id="MFC4892245.1"/>
    </source>
</evidence>
<organism evidence="2 3">
    <name type="scientific">Pseudofrancisella aestuarii</name>
    <dbReference type="NCBI Taxonomy" id="2670347"/>
    <lineage>
        <taxon>Bacteria</taxon>
        <taxon>Pseudomonadati</taxon>
        <taxon>Pseudomonadota</taxon>
        <taxon>Gammaproteobacteria</taxon>
        <taxon>Thiotrichales</taxon>
        <taxon>Francisellaceae</taxon>
        <taxon>Pseudofrancisella</taxon>
    </lineage>
</organism>
<feature type="domain" description="Abortive infection protein-like C-terminal" evidence="1">
    <location>
        <begin position="163"/>
        <end position="238"/>
    </location>
</feature>
<gene>
    <name evidence="2" type="ORF">ACFPDQ_04195</name>
</gene>
<dbReference type="RefSeq" id="WP_211360946.1">
    <property type="nucleotide sequence ID" value="NZ_JBHSJH010000002.1"/>
</dbReference>
<dbReference type="InterPro" id="IPR026001">
    <property type="entry name" value="Abi-like_C"/>
</dbReference>
<protein>
    <submittedName>
        <fullName evidence="2">Abortive infection family protein</fullName>
    </submittedName>
</protein>
<dbReference type="Pfam" id="PF14355">
    <property type="entry name" value="Abi_C"/>
    <property type="match status" value="1"/>
</dbReference>
<dbReference type="EMBL" id="JBHSJH010000002">
    <property type="protein sequence ID" value="MFC4892245.1"/>
    <property type="molecule type" value="Genomic_DNA"/>
</dbReference>